<accession>A0A392T928</accession>
<organism evidence="2 3">
    <name type="scientific">Trifolium medium</name>
    <dbReference type="NCBI Taxonomy" id="97028"/>
    <lineage>
        <taxon>Eukaryota</taxon>
        <taxon>Viridiplantae</taxon>
        <taxon>Streptophyta</taxon>
        <taxon>Embryophyta</taxon>
        <taxon>Tracheophyta</taxon>
        <taxon>Spermatophyta</taxon>
        <taxon>Magnoliopsida</taxon>
        <taxon>eudicotyledons</taxon>
        <taxon>Gunneridae</taxon>
        <taxon>Pentapetalae</taxon>
        <taxon>rosids</taxon>
        <taxon>fabids</taxon>
        <taxon>Fabales</taxon>
        <taxon>Fabaceae</taxon>
        <taxon>Papilionoideae</taxon>
        <taxon>50 kb inversion clade</taxon>
        <taxon>NPAAA clade</taxon>
        <taxon>Hologalegina</taxon>
        <taxon>IRL clade</taxon>
        <taxon>Trifolieae</taxon>
        <taxon>Trifolium</taxon>
    </lineage>
</organism>
<proteinExistence type="predicted"/>
<evidence type="ECO:0000313" key="3">
    <source>
        <dbReference type="Proteomes" id="UP000265520"/>
    </source>
</evidence>
<sequence>FKQLGMTLEEVYIEFMGELEEYYEEEKTQAEGCTEYLEQELPPKQKDPGMENEGNTLSIRSRISRARYGRTTMPRFGHN</sequence>
<evidence type="ECO:0000256" key="1">
    <source>
        <dbReference type="SAM" id="MobiDB-lite"/>
    </source>
</evidence>
<evidence type="ECO:0000313" key="2">
    <source>
        <dbReference type="EMBL" id="MCI57591.1"/>
    </source>
</evidence>
<reference evidence="2 3" key="1">
    <citation type="journal article" date="2018" name="Front. Plant Sci.">
        <title>Red Clover (Trifolium pratense) and Zigzag Clover (T. medium) - A Picture of Genomic Similarities and Differences.</title>
        <authorList>
            <person name="Dluhosova J."/>
            <person name="Istvanek J."/>
            <person name="Nedelnik J."/>
            <person name="Repkova J."/>
        </authorList>
    </citation>
    <scope>NUCLEOTIDE SEQUENCE [LARGE SCALE GENOMIC DNA]</scope>
    <source>
        <strain evidence="3">cv. 10/8</strain>
        <tissue evidence="2">Leaf</tissue>
    </source>
</reference>
<feature type="non-terminal residue" evidence="2">
    <location>
        <position position="1"/>
    </location>
</feature>
<dbReference type="EMBL" id="LXQA010531782">
    <property type="protein sequence ID" value="MCI57591.1"/>
    <property type="molecule type" value="Genomic_DNA"/>
</dbReference>
<comment type="caution">
    <text evidence="2">The sequence shown here is derived from an EMBL/GenBank/DDBJ whole genome shotgun (WGS) entry which is preliminary data.</text>
</comment>
<protein>
    <submittedName>
        <fullName evidence="2">Uncharacterized protein</fullName>
    </submittedName>
</protein>
<name>A0A392T928_9FABA</name>
<dbReference type="Proteomes" id="UP000265520">
    <property type="component" value="Unassembled WGS sequence"/>
</dbReference>
<dbReference type="AlphaFoldDB" id="A0A392T928"/>
<feature type="region of interest" description="Disordered" evidence="1">
    <location>
        <begin position="42"/>
        <end position="79"/>
    </location>
</feature>
<keyword evidence="3" id="KW-1185">Reference proteome</keyword>